<protein>
    <submittedName>
        <fullName evidence="1">Unplaced genomic scaffold CY34scaffold_341, whole genome shotgun sequence</fullName>
    </submittedName>
</protein>
<feature type="non-terminal residue" evidence="1">
    <location>
        <position position="93"/>
    </location>
</feature>
<dbReference type="AlphaFoldDB" id="A0A0D0A6C9"/>
<reference evidence="1 2" key="1">
    <citation type="submission" date="2014-04" db="EMBL/GenBank/DDBJ databases">
        <authorList>
            <consortium name="DOE Joint Genome Institute"/>
            <person name="Kuo A."/>
            <person name="Ruytinx J."/>
            <person name="Rineau F."/>
            <person name="Colpaert J."/>
            <person name="Kohler A."/>
            <person name="Nagy L.G."/>
            <person name="Floudas D."/>
            <person name="Copeland A."/>
            <person name="Barry K.W."/>
            <person name="Cichocki N."/>
            <person name="Veneault-Fourrey C."/>
            <person name="LaButti K."/>
            <person name="Lindquist E.A."/>
            <person name="Lipzen A."/>
            <person name="Lundell T."/>
            <person name="Morin E."/>
            <person name="Murat C."/>
            <person name="Sun H."/>
            <person name="Tunlid A."/>
            <person name="Henrissat B."/>
            <person name="Grigoriev I.V."/>
            <person name="Hibbett D.S."/>
            <person name="Martin F."/>
            <person name="Nordberg H.P."/>
            <person name="Cantor M.N."/>
            <person name="Hua S.X."/>
        </authorList>
    </citation>
    <scope>NUCLEOTIDE SEQUENCE [LARGE SCALE GENOMIC DNA]</scope>
    <source>
        <strain evidence="1 2">UH-Slu-Lm8-n1</strain>
    </source>
</reference>
<name>A0A0D0A6C9_9AGAM</name>
<organism evidence="1 2">
    <name type="scientific">Suillus luteus UH-Slu-Lm8-n1</name>
    <dbReference type="NCBI Taxonomy" id="930992"/>
    <lineage>
        <taxon>Eukaryota</taxon>
        <taxon>Fungi</taxon>
        <taxon>Dikarya</taxon>
        <taxon>Basidiomycota</taxon>
        <taxon>Agaricomycotina</taxon>
        <taxon>Agaricomycetes</taxon>
        <taxon>Agaricomycetidae</taxon>
        <taxon>Boletales</taxon>
        <taxon>Suillineae</taxon>
        <taxon>Suillaceae</taxon>
        <taxon>Suillus</taxon>
    </lineage>
</organism>
<dbReference type="HOGENOM" id="CLU_167732_0_0_1"/>
<accession>A0A0D0A6C9</accession>
<reference evidence="2" key="2">
    <citation type="submission" date="2015-01" db="EMBL/GenBank/DDBJ databases">
        <title>Evolutionary Origins and Diversification of the Mycorrhizal Mutualists.</title>
        <authorList>
            <consortium name="DOE Joint Genome Institute"/>
            <consortium name="Mycorrhizal Genomics Consortium"/>
            <person name="Kohler A."/>
            <person name="Kuo A."/>
            <person name="Nagy L.G."/>
            <person name="Floudas D."/>
            <person name="Copeland A."/>
            <person name="Barry K.W."/>
            <person name="Cichocki N."/>
            <person name="Veneault-Fourrey C."/>
            <person name="LaButti K."/>
            <person name="Lindquist E.A."/>
            <person name="Lipzen A."/>
            <person name="Lundell T."/>
            <person name="Morin E."/>
            <person name="Murat C."/>
            <person name="Riley R."/>
            <person name="Ohm R."/>
            <person name="Sun H."/>
            <person name="Tunlid A."/>
            <person name="Henrissat B."/>
            <person name="Grigoriev I.V."/>
            <person name="Hibbett D.S."/>
            <person name="Martin F."/>
        </authorList>
    </citation>
    <scope>NUCLEOTIDE SEQUENCE [LARGE SCALE GENOMIC DNA]</scope>
    <source>
        <strain evidence="2">UH-Slu-Lm8-n1</strain>
    </source>
</reference>
<keyword evidence="2" id="KW-1185">Reference proteome</keyword>
<dbReference type="OrthoDB" id="3261222at2759"/>
<sequence length="93" mass="10583">MATLLVTGGLRSTATDVLDTHASVLPLQQALRKICHRATLRMATLPAPHPLAKESKKAYEYSERRQFQGRKRYPSPLHRLMNEFQINPSTIEK</sequence>
<dbReference type="Proteomes" id="UP000054485">
    <property type="component" value="Unassembled WGS sequence"/>
</dbReference>
<dbReference type="EMBL" id="KN835472">
    <property type="protein sequence ID" value="KIK37151.1"/>
    <property type="molecule type" value="Genomic_DNA"/>
</dbReference>
<gene>
    <name evidence="1" type="ORF">CY34DRAFT_93225</name>
</gene>
<evidence type="ECO:0000313" key="1">
    <source>
        <dbReference type="EMBL" id="KIK37151.1"/>
    </source>
</evidence>
<proteinExistence type="predicted"/>
<dbReference type="InParanoid" id="A0A0D0A6C9"/>
<evidence type="ECO:0000313" key="2">
    <source>
        <dbReference type="Proteomes" id="UP000054485"/>
    </source>
</evidence>